<feature type="binding site" evidence="8">
    <location>
        <position position="399"/>
    </location>
    <ligand>
        <name>Zn(2+)</name>
        <dbReference type="ChEBI" id="CHEBI:29105"/>
        <label>2</label>
    </ligand>
</feature>
<protein>
    <recommendedName>
        <fullName evidence="8">Probable replication restart protein PriA</fullName>
    </recommendedName>
    <alternativeName>
        <fullName evidence="8">Putative ATP-dependent DNA helicase PriA</fullName>
    </alternativeName>
</protein>
<keyword evidence="1 8" id="KW-0639">Primosome</keyword>
<dbReference type="InterPro" id="IPR042115">
    <property type="entry name" value="PriA_3primeBD_sf"/>
</dbReference>
<keyword evidence="7 8" id="KW-0238">DNA-binding</keyword>
<keyword evidence="4 8" id="KW-0547">Nucleotide-binding</keyword>
<organism evidence="10 11">
    <name type="scientific">Actinomyces lilanjuaniae</name>
    <dbReference type="NCBI Taxonomy" id="2321394"/>
    <lineage>
        <taxon>Bacteria</taxon>
        <taxon>Bacillati</taxon>
        <taxon>Actinomycetota</taxon>
        <taxon>Actinomycetes</taxon>
        <taxon>Actinomycetales</taxon>
        <taxon>Actinomycetaceae</taxon>
        <taxon>Actinomyces</taxon>
    </lineage>
</organism>
<name>A0ABN5PSG9_9ACTO</name>
<keyword evidence="5 8" id="KW-0862">Zinc</keyword>
<evidence type="ECO:0000256" key="7">
    <source>
        <dbReference type="ARBA" id="ARBA00023125"/>
    </source>
</evidence>
<comment type="similarity">
    <text evidence="8">Belongs to the helicase family. PriA subfamily.</text>
</comment>
<proteinExistence type="inferred from homology"/>
<evidence type="ECO:0000256" key="2">
    <source>
        <dbReference type="ARBA" id="ARBA00022705"/>
    </source>
</evidence>
<dbReference type="EMBL" id="CP032514">
    <property type="protein sequence ID" value="AYD90849.1"/>
    <property type="molecule type" value="Genomic_DNA"/>
</dbReference>
<evidence type="ECO:0000256" key="5">
    <source>
        <dbReference type="ARBA" id="ARBA00022833"/>
    </source>
</evidence>
<dbReference type="InterPro" id="IPR041222">
    <property type="entry name" value="PriA_3primeBD"/>
</dbReference>
<sequence>MPGSGLPVARVLLDSPVPHLDRTFDYSVPDTMTEEAAPGTRVVVRFGGKEMRGWVWERADTTTHLGRLAPLRRVISDLSVLPAASRRLVEAVAARSAGVRSDVVRLALPSRHAATERLERTSSPPEESPAWAVPSAEGTWGVYDGGAQLLADLAAGGFPRAGWCALPRREGVSAAWQRCVAVAAQASLASGRGVLVVLPTTGQAEAVADVLRRELPGERVALLSAEHGASRRYRAFLQVLLGRARVVVGTRSAAFAPVADLGLAVVWDDGDSRLEERHAPYVHARTVLALRSSLEGAGLLLAGYSRSAQTQALVERGWCTELSAPREVARRATARIEVPGAPELEAEGASGTARVPSLAHRALVSALTEGPVLVQVPRGGYAPVVACLQCREVARCPHCSGPLAMSRGGRTTCRWCARPVGQWQCPQCGGTRLRMVTVGSSRTGEELGRAFPHVPVLVSGAREDHGVVSTVGPRPRIIVATPGAEPVADGGYRAVLILDGAVISSRPELGSAQEALRLWTGAAVLAAPGARVILLGRPAPAVAQAFLRWDHVGFARRELRERDELHLPPAWRAARLDGHEWSVEGFLAQAQEQGFETLGPVLPGPVGETAGDGGVGEARGLIRCPASRGSELAAMLRHHLRERSVRREDPVRVELDPTSLW</sequence>
<evidence type="ECO:0000256" key="8">
    <source>
        <dbReference type="HAMAP-Rule" id="MF_00983"/>
    </source>
</evidence>
<keyword evidence="3 8" id="KW-0479">Metal-binding</keyword>
<keyword evidence="11" id="KW-1185">Reference proteome</keyword>
<evidence type="ECO:0000256" key="6">
    <source>
        <dbReference type="ARBA" id="ARBA00022840"/>
    </source>
</evidence>
<feature type="binding site" evidence="8">
    <location>
        <position position="428"/>
    </location>
    <ligand>
        <name>Zn(2+)</name>
        <dbReference type="ChEBI" id="CHEBI:29105"/>
        <label>1</label>
    </ligand>
</feature>
<evidence type="ECO:0000256" key="3">
    <source>
        <dbReference type="ARBA" id="ARBA00022723"/>
    </source>
</evidence>
<reference evidence="10 11" key="1">
    <citation type="submission" date="2018-09" db="EMBL/GenBank/DDBJ databases">
        <authorList>
            <person name="Li J."/>
        </authorList>
    </citation>
    <scope>NUCLEOTIDE SEQUENCE [LARGE SCALE GENOMIC DNA]</scope>
    <source>
        <strain evidence="10 11">2129</strain>
    </source>
</reference>
<dbReference type="Proteomes" id="UP000273001">
    <property type="component" value="Chromosome"/>
</dbReference>
<feature type="binding site" evidence="8">
    <location>
        <position position="396"/>
    </location>
    <ligand>
        <name>Zn(2+)</name>
        <dbReference type="ChEBI" id="CHEBI:29105"/>
        <label>2</label>
    </ligand>
</feature>
<evidence type="ECO:0000256" key="1">
    <source>
        <dbReference type="ARBA" id="ARBA00022515"/>
    </source>
</evidence>
<comment type="function">
    <text evidence="8">Initiates the restart of stalled replication forks, which reloads the replicative helicase on sites other than the origin of replication. Recognizes and binds to abandoned replication forks and remodels them to uncover a helicase loading site. Promotes assembly of the primosome at these replication forks.</text>
</comment>
<comment type="caution">
    <text evidence="8">As this protein does not have any detectable helicase domains, it probably does not have helicase activity.</text>
</comment>
<evidence type="ECO:0000259" key="9">
    <source>
        <dbReference type="Pfam" id="PF17764"/>
    </source>
</evidence>
<dbReference type="SUPFAM" id="SSF52540">
    <property type="entry name" value="P-loop containing nucleoside triphosphate hydrolases"/>
    <property type="match status" value="1"/>
</dbReference>
<feature type="binding site" evidence="8">
    <location>
        <position position="390"/>
    </location>
    <ligand>
        <name>Zn(2+)</name>
        <dbReference type="ChEBI" id="CHEBI:29105"/>
        <label>1</label>
    </ligand>
</feature>
<dbReference type="PANTHER" id="PTHR30580:SF0">
    <property type="entry name" value="PRIMOSOMAL PROTEIN N"/>
    <property type="match status" value="1"/>
</dbReference>
<evidence type="ECO:0000313" key="10">
    <source>
        <dbReference type="EMBL" id="AYD90849.1"/>
    </source>
</evidence>
<comment type="cofactor">
    <cofactor evidence="8">
        <name>Zn(2+)</name>
        <dbReference type="ChEBI" id="CHEBI:29105"/>
    </cofactor>
    <text evidence="8">Binds 2 zinc ions per subunit.</text>
</comment>
<feature type="binding site" evidence="8">
    <location>
        <position position="416"/>
    </location>
    <ligand>
        <name>Zn(2+)</name>
        <dbReference type="ChEBI" id="CHEBI:29105"/>
        <label>2</label>
    </ligand>
</feature>
<dbReference type="InterPro" id="IPR005259">
    <property type="entry name" value="PriA"/>
</dbReference>
<feature type="binding site" evidence="8">
    <location>
        <position position="387"/>
    </location>
    <ligand>
        <name>Zn(2+)</name>
        <dbReference type="ChEBI" id="CHEBI:29105"/>
        <label>1</label>
    </ligand>
</feature>
<keyword evidence="2 8" id="KW-0235">DNA replication</keyword>
<feature type="binding site" evidence="8">
    <location>
        <position position="425"/>
    </location>
    <ligand>
        <name>Zn(2+)</name>
        <dbReference type="ChEBI" id="CHEBI:29105"/>
        <label>1</label>
    </ligand>
</feature>
<gene>
    <name evidence="8" type="primary">priA</name>
    <name evidence="10" type="ORF">D5R93_06460</name>
</gene>
<keyword evidence="6 8" id="KW-0067">ATP-binding</keyword>
<evidence type="ECO:0000313" key="11">
    <source>
        <dbReference type="Proteomes" id="UP000273001"/>
    </source>
</evidence>
<accession>A0ABN5PSG9</accession>
<dbReference type="Gene3D" id="3.40.50.300">
    <property type="entry name" value="P-loop containing nucleotide triphosphate hydrolases"/>
    <property type="match status" value="1"/>
</dbReference>
<evidence type="ECO:0000256" key="4">
    <source>
        <dbReference type="ARBA" id="ARBA00022741"/>
    </source>
</evidence>
<dbReference type="Gene3D" id="3.40.1440.60">
    <property type="entry name" value="PriA, 3(prime) DNA-binding domain"/>
    <property type="match status" value="1"/>
</dbReference>
<dbReference type="InterPro" id="IPR027417">
    <property type="entry name" value="P-loop_NTPase"/>
</dbReference>
<dbReference type="HAMAP" id="MF_00983">
    <property type="entry name" value="PriA"/>
    <property type="match status" value="1"/>
</dbReference>
<dbReference type="Pfam" id="PF17764">
    <property type="entry name" value="PriA_3primeBD"/>
    <property type="match status" value="1"/>
</dbReference>
<feature type="binding site" evidence="8">
    <location>
        <position position="413"/>
    </location>
    <ligand>
        <name>Zn(2+)</name>
        <dbReference type="ChEBI" id="CHEBI:29105"/>
        <label>2</label>
    </ligand>
</feature>
<dbReference type="PANTHER" id="PTHR30580">
    <property type="entry name" value="PRIMOSOMAL PROTEIN N"/>
    <property type="match status" value="1"/>
</dbReference>
<comment type="subunit">
    <text evidence="8">Component of the replication restart primosome.</text>
</comment>
<feature type="domain" description="Primosomal protein N' 3' DNA-binding" evidence="9">
    <location>
        <begin position="10"/>
        <end position="109"/>
    </location>
</feature>